<keyword evidence="1" id="KW-1133">Transmembrane helix</keyword>
<protein>
    <submittedName>
        <fullName evidence="2">Uncharacterized protein</fullName>
    </submittedName>
</protein>
<feature type="transmembrane region" description="Helical" evidence="1">
    <location>
        <begin position="15"/>
        <end position="40"/>
    </location>
</feature>
<sequence length="109" mass="12282">MLESQREAEAKTQALIAYILMAIGLFTGLFWLIGAIWAMVKKSSAEGTLYYHHFTNMITTFWVSLLLSILGSVTAFLMIGYVILFLTYIWSIYRIVKGLATALSGRVYS</sequence>
<dbReference type="EMBL" id="CAKLDM010000002">
    <property type="protein sequence ID" value="CAH0541839.1"/>
    <property type="molecule type" value="Genomic_DNA"/>
</dbReference>
<feature type="transmembrane region" description="Helical" evidence="1">
    <location>
        <begin position="60"/>
        <end position="90"/>
    </location>
</feature>
<comment type="caution">
    <text evidence="2">The sequence shown here is derived from an EMBL/GenBank/DDBJ whole genome shotgun (WGS) entry which is preliminary data.</text>
</comment>
<organism evidence="2 3">
    <name type="scientific">Vibrio marisflavi CECT 7928</name>
    <dbReference type="NCBI Taxonomy" id="634439"/>
    <lineage>
        <taxon>Bacteria</taxon>
        <taxon>Pseudomonadati</taxon>
        <taxon>Pseudomonadota</taxon>
        <taxon>Gammaproteobacteria</taxon>
        <taxon>Vibrionales</taxon>
        <taxon>Vibrionaceae</taxon>
        <taxon>Vibrio</taxon>
    </lineage>
</organism>
<keyword evidence="1" id="KW-0812">Transmembrane</keyword>
<evidence type="ECO:0000313" key="3">
    <source>
        <dbReference type="Proteomes" id="UP000838748"/>
    </source>
</evidence>
<dbReference type="RefSeq" id="WP_237363315.1">
    <property type="nucleotide sequence ID" value="NZ_CAKLDM010000002.1"/>
</dbReference>
<keyword evidence="1" id="KW-0472">Membrane</keyword>
<dbReference type="Proteomes" id="UP000838748">
    <property type="component" value="Unassembled WGS sequence"/>
</dbReference>
<accession>A0ABN8EDF5</accession>
<keyword evidence="3" id="KW-1185">Reference proteome</keyword>
<reference evidence="2" key="1">
    <citation type="submission" date="2021-11" db="EMBL/GenBank/DDBJ databases">
        <authorList>
            <person name="Rodrigo-Torres L."/>
            <person name="Arahal R. D."/>
            <person name="Lucena T."/>
        </authorList>
    </citation>
    <scope>NUCLEOTIDE SEQUENCE</scope>
    <source>
        <strain evidence="2">CECT 7928</strain>
    </source>
</reference>
<gene>
    <name evidence="2" type="ORF">VMF7928_03875</name>
</gene>
<proteinExistence type="predicted"/>
<evidence type="ECO:0000313" key="2">
    <source>
        <dbReference type="EMBL" id="CAH0541839.1"/>
    </source>
</evidence>
<name>A0ABN8EDF5_9VIBR</name>
<evidence type="ECO:0000256" key="1">
    <source>
        <dbReference type="SAM" id="Phobius"/>
    </source>
</evidence>